<sequence length="126" mass="13681">MEILTLLLVTSWCSCVLASPRFFRPEMNNIVVPPGIDDTLHHVYKEVPVLPDWLALYPYQSDKQIGDSKLLSIFPLGGGSSEPKWSVGGFLDHSNPHFNARVDAGLGGIFGRSPGFTLNGQIIGSG</sequence>
<dbReference type="AlphaFoldDB" id="A0ABD3X5N0"/>
<dbReference type="EMBL" id="JBJQND010000004">
    <property type="protein sequence ID" value="KAL3880298.1"/>
    <property type="molecule type" value="Genomic_DNA"/>
</dbReference>
<feature type="chain" id="PRO_5044823966" description="Secreted protein" evidence="1">
    <location>
        <begin position="19"/>
        <end position="126"/>
    </location>
</feature>
<evidence type="ECO:0000313" key="2">
    <source>
        <dbReference type="EMBL" id="KAL3880298.1"/>
    </source>
</evidence>
<gene>
    <name evidence="2" type="ORF">ACJMK2_032546</name>
</gene>
<keyword evidence="1" id="KW-0732">Signal</keyword>
<organism evidence="2 3">
    <name type="scientific">Sinanodonta woodiana</name>
    <name type="common">Chinese pond mussel</name>
    <name type="synonym">Anodonta woodiana</name>
    <dbReference type="NCBI Taxonomy" id="1069815"/>
    <lineage>
        <taxon>Eukaryota</taxon>
        <taxon>Metazoa</taxon>
        <taxon>Spiralia</taxon>
        <taxon>Lophotrochozoa</taxon>
        <taxon>Mollusca</taxon>
        <taxon>Bivalvia</taxon>
        <taxon>Autobranchia</taxon>
        <taxon>Heteroconchia</taxon>
        <taxon>Palaeoheterodonta</taxon>
        <taxon>Unionida</taxon>
        <taxon>Unionoidea</taxon>
        <taxon>Unionidae</taxon>
        <taxon>Unioninae</taxon>
        <taxon>Sinanodonta</taxon>
    </lineage>
</organism>
<comment type="caution">
    <text evidence="2">The sequence shown here is derived from an EMBL/GenBank/DDBJ whole genome shotgun (WGS) entry which is preliminary data.</text>
</comment>
<protein>
    <recommendedName>
        <fullName evidence="4">Secreted protein</fullName>
    </recommendedName>
</protein>
<proteinExistence type="predicted"/>
<evidence type="ECO:0008006" key="4">
    <source>
        <dbReference type="Google" id="ProtNLM"/>
    </source>
</evidence>
<keyword evidence="3" id="KW-1185">Reference proteome</keyword>
<evidence type="ECO:0000313" key="3">
    <source>
        <dbReference type="Proteomes" id="UP001634394"/>
    </source>
</evidence>
<reference evidence="2 3" key="1">
    <citation type="submission" date="2024-11" db="EMBL/GenBank/DDBJ databases">
        <title>Chromosome-level genome assembly of the freshwater bivalve Anodonta woodiana.</title>
        <authorList>
            <person name="Chen X."/>
        </authorList>
    </citation>
    <scope>NUCLEOTIDE SEQUENCE [LARGE SCALE GENOMIC DNA]</scope>
    <source>
        <strain evidence="2">MN2024</strain>
        <tissue evidence="2">Gills</tissue>
    </source>
</reference>
<dbReference type="Proteomes" id="UP001634394">
    <property type="component" value="Unassembled WGS sequence"/>
</dbReference>
<name>A0ABD3X5N0_SINWO</name>
<feature type="signal peptide" evidence="1">
    <location>
        <begin position="1"/>
        <end position="18"/>
    </location>
</feature>
<accession>A0ABD3X5N0</accession>
<evidence type="ECO:0000256" key="1">
    <source>
        <dbReference type="SAM" id="SignalP"/>
    </source>
</evidence>